<dbReference type="Pfam" id="PF07993">
    <property type="entry name" value="NAD_binding_4"/>
    <property type="match status" value="1"/>
</dbReference>
<dbReference type="InterPro" id="IPR010080">
    <property type="entry name" value="Thioester_reductase-like_dom"/>
</dbReference>
<dbReference type="SUPFAM" id="SSF51735">
    <property type="entry name" value="NAD(P)-binding Rossmann-fold domains"/>
    <property type="match status" value="1"/>
</dbReference>
<comment type="cofactor">
    <cofactor evidence="1">
        <name>pantetheine 4'-phosphate</name>
        <dbReference type="ChEBI" id="CHEBI:47942"/>
    </cofactor>
</comment>
<dbReference type="FunFam" id="3.40.50.12780:FF:000012">
    <property type="entry name" value="Non-ribosomal peptide synthetase"/>
    <property type="match status" value="1"/>
</dbReference>
<dbReference type="Pfam" id="PF00550">
    <property type="entry name" value="PP-binding"/>
    <property type="match status" value="2"/>
</dbReference>
<dbReference type="InterPro" id="IPR036291">
    <property type="entry name" value="NAD(P)-bd_dom_sf"/>
</dbReference>
<reference evidence="6" key="1">
    <citation type="journal article" date="2014" name="BMC Genomics">
        <title>Genome based analysis of type-I polyketide synthase and nonribosomal peptide synthetase gene clusters in seven strains of five representative Nocardia species.</title>
        <authorList>
            <person name="Komaki H."/>
            <person name="Ichikawa N."/>
            <person name="Hosoyama A."/>
            <person name="Takahashi-Nakaguchi A."/>
            <person name="Matsuzawa T."/>
            <person name="Suzuki K."/>
            <person name="Fujita N."/>
            <person name="Gonoi T."/>
        </authorList>
    </citation>
    <scope>NUCLEOTIDE SEQUENCE</scope>
    <source>
        <strain evidence="6">NBRC 15531</strain>
    </source>
</reference>
<dbReference type="InterPro" id="IPR013120">
    <property type="entry name" value="FAR_NAD-bd"/>
</dbReference>
<dbReference type="Gene3D" id="3.30.300.30">
    <property type="match status" value="2"/>
</dbReference>
<dbReference type="Pfam" id="PF00501">
    <property type="entry name" value="AMP-binding"/>
    <property type="match status" value="2"/>
</dbReference>
<dbReference type="InterPro" id="IPR010071">
    <property type="entry name" value="AA_adenyl_dom"/>
</dbReference>
<dbReference type="NCBIfam" id="TIGR01733">
    <property type="entry name" value="AA-adenyl-dom"/>
    <property type="match status" value="2"/>
</dbReference>
<dbReference type="Gene3D" id="3.40.50.980">
    <property type="match status" value="2"/>
</dbReference>
<dbReference type="GO" id="GO:0008610">
    <property type="term" value="P:lipid biosynthetic process"/>
    <property type="evidence" value="ECO:0007669"/>
    <property type="project" value="UniProtKB-ARBA"/>
</dbReference>
<dbReference type="InterPro" id="IPR042099">
    <property type="entry name" value="ANL_N_sf"/>
</dbReference>
<dbReference type="Gene3D" id="3.30.559.30">
    <property type="entry name" value="Nonribosomal peptide synthetase, condensation domain"/>
    <property type="match status" value="1"/>
</dbReference>
<accession>A0A060Q320</accession>
<evidence type="ECO:0000256" key="2">
    <source>
        <dbReference type="ARBA" id="ARBA00022450"/>
    </source>
</evidence>
<dbReference type="InterPro" id="IPR020845">
    <property type="entry name" value="AMP-binding_CS"/>
</dbReference>
<dbReference type="CDD" id="cd19540">
    <property type="entry name" value="LCL_NRPS-like"/>
    <property type="match status" value="1"/>
</dbReference>
<dbReference type="UniPathway" id="UPA00011"/>
<name>A0A060Q320_NOCAS</name>
<protein>
    <submittedName>
        <fullName evidence="6">Putative non-ribosomal peptide synthetase</fullName>
    </submittedName>
</protein>
<dbReference type="EMBL" id="AB700561">
    <property type="protein sequence ID" value="BAO99074.1"/>
    <property type="molecule type" value="Genomic_DNA"/>
</dbReference>
<dbReference type="Gene3D" id="3.40.50.12780">
    <property type="entry name" value="N-terminal domain of ligase-like"/>
    <property type="match status" value="1"/>
</dbReference>
<keyword evidence="4" id="KW-0436">Ligase</keyword>
<evidence type="ECO:0000259" key="5">
    <source>
        <dbReference type="PROSITE" id="PS50075"/>
    </source>
</evidence>
<dbReference type="InterPro" id="IPR001242">
    <property type="entry name" value="Condensation_dom"/>
</dbReference>
<sequence length="2056" mass="216816">MTEQASGVRRSAARRGRRAPVSTLPRLLAAAVERAPEAPALHCAGDSVTYTELDQRSAQLARVLIGRGVGPGDRVVLALTRSVEAIVALWAVAKTGAAFVPVDPRYPADRVAHMLTDSGAGFGIALGADATRLGAGLRWLALDATECRDELARVSDEPIAAADRVRRLFADDIAYIIYTSGSTGVPKGVAVTHTGLAGLCAEQIRRFGITGDSRTLHFASPSFDASILELLLAIGASSTMVIAPPDIYGGDELTELLRAERVTHAFITPAALAGADGSDLPELAGIVVGGEACPPDLVARWSPGRRFYNLYGPTETTVAASISDPLTPGDLITIGGPIPGMTALVLDARLRPVPDRVPGELYLSGPGLARGYHERAGLTAARFVADPVTGGRLYRTGDLVKWEAAASGEPQLTFLGRTDAQVKLRGFRIELGEIDAVLAADPSVRVATTVVRTLPSGVDALVAYVVPAAGAVVDPAALTRLAEQRLPQHAVPAAVVPIERLPLTPVGKLDYRALPEPELTARVFAAPRTPTEESVAAVFAELLGADPIGRDDDFFALGGNSLLATRLAGRLGAVTDVRVPARTVFEHGTVAELAAALDALIGDAAVRLPLTRRERGERVPLSLAQQRMWFMARLDPGSAAYNIPVALRLSGPLDTAALTAALGDVIERHEVLRTMYPEYEGQGYQRVLPVAEAGLEVPVTALAEADLRAALALLTVGGFDVCAQVPVRAKLFRLSDTEHVLAVVVHHIATDGFSLGPLTRDLMSAYVARVGGAAPAWAPLPVQYADYTLWQQELLGAAEDPESLLATQLGYWRDELAGTPTLLELPTDRPRPPVAGSRGAAHHFALDASLHQALDDLARRHNASLFMVVRAALAVLLARVAGTDDVTVGAPVAGRGEPELDELVGMFVNTVVLRTRIDAAESFTALLDRVRETDLAAFAHADVPFERLVAELDPPRTQAHHPLYQVALSFQNFGGTRLELPDLVVSAVDLGDEVAPVDLQLTVVPTEESTGPAGLRCSWRYATDLFDESTMALLGQRLAGLLSAAAAAPDRPVGDLPLLTEAERVEPAGDVRLVPDVTLIDAVSAQALRRPAAPAVTFAGTTLSYGELASRINRLARLLVATGVGPGTTVAVAVRPSIELVVAMYAVFTAGGAYVPIDPDAPAERRADILSVARPVCVLTTVADTVEVDGLPVISVDLVASSGALAAFPDHPLTDADRLRPLRTLDLAYVIFTSGSTGKPKGVGVPHSAIVNQAAYMVGEYQVGADDTVLQSIPWTFDASMIGFATPLRAGAHMVVAAAHGLTDPAYLADLIARHRVTGTTIVPSVLQMLLEAAPTGSLRSVRAVWVGGEALPNATIARFTAATAGRLHNLYGPTEATVSITAADVTEIGDRVVPIGKPHWNSRAYVLDARLRPVPVGTPGELYLAGAQLARGYLGSPDKTTERFVADPYGPVGERMYRTGDLVRRLPSGDLTYLGRTDVQLKLHGLRIEPGEIEAALRAHPGVAGAAVTVHHEQLVGYVVAAAGHTVDLAEVQANTRTLLPPYMVPHRLLVLDEFPLGATGKLDRKALPAPAVERRAYQEPATEDERIVAEVFAGILELDRVGRDDDFFVLGGTSLSAIRVRAALAERLGIEVPLRLLFSFPMVGDLALAVRDESAATAGGPDPAADIVLDPAVDPIGCAPARPGAPATILLTGATGFLGSFLLRELLEQTGARIHCLVRATDDARAVERVVTTAAKFGVDLSGYRDRLVGVPGDLAQPRLGLDAARFAELAAGIDAIYHNGALVNHLEPYGRMRAANVGGTTEVLRLATTTRLTPIHYVSTLSVLAGIPQASGIPAGLPGYAMTKWVAEQLVHTAIERGVPVAIYRPGLITGDSRTGAAPAEDAWWTMLRAMLVLGVAVDVRAIGVEMAPVDHVAAGIVRQSREAAALGNIYRAAGAQVPLQVVYEEILRRHYRFDFIDPMEFGLTLTSAAERVDADPILARASALSGNYAAAIAQADPAGVLSAVEAGAPAEPYRGLPIEFPAVDATVISRYFDHYIEVGFFPAPGADSLTPA</sequence>
<keyword evidence="3" id="KW-0597">Phosphoprotein</keyword>
<dbReference type="InterPro" id="IPR020806">
    <property type="entry name" value="PKS_PP-bd"/>
</dbReference>
<dbReference type="GO" id="GO:0031177">
    <property type="term" value="F:phosphopantetheine binding"/>
    <property type="evidence" value="ECO:0007669"/>
    <property type="project" value="InterPro"/>
</dbReference>
<dbReference type="GeneID" id="91518971"/>
<proteinExistence type="predicted"/>
<dbReference type="InterPro" id="IPR023213">
    <property type="entry name" value="CAT-like_dom_sf"/>
</dbReference>
<dbReference type="InterPro" id="IPR036736">
    <property type="entry name" value="ACP-like_sf"/>
</dbReference>
<dbReference type="PROSITE" id="PS00455">
    <property type="entry name" value="AMP_BINDING"/>
    <property type="match status" value="2"/>
</dbReference>
<dbReference type="SUPFAM" id="SSF47336">
    <property type="entry name" value="ACP-like"/>
    <property type="match status" value="2"/>
</dbReference>
<dbReference type="GO" id="GO:0043041">
    <property type="term" value="P:amino acid activation for nonribosomal peptide biosynthetic process"/>
    <property type="evidence" value="ECO:0007669"/>
    <property type="project" value="TreeGrafter"/>
</dbReference>
<dbReference type="GO" id="GO:0044550">
    <property type="term" value="P:secondary metabolite biosynthetic process"/>
    <property type="evidence" value="ECO:0007669"/>
    <property type="project" value="TreeGrafter"/>
</dbReference>
<dbReference type="InterPro" id="IPR025110">
    <property type="entry name" value="AMP-bd_C"/>
</dbReference>
<evidence type="ECO:0000256" key="4">
    <source>
        <dbReference type="ARBA" id="ARBA00022598"/>
    </source>
</evidence>
<dbReference type="FunFam" id="2.30.38.10:FF:000001">
    <property type="entry name" value="Non-ribosomal peptide synthetase PvdI"/>
    <property type="match status" value="1"/>
</dbReference>
<dbReference type="InterPro" id="IPR000873">
    <property type="entry name" value="AMP-dep_synth/lig_dom"/>
</dbReference>
<dbReference type="Gene3D" id="1.10.1200.10">
    <property type="entry name" value="ACP-like"/>
    <property type="match status" value="2"/>
</dbReference>
<evidence type="ECO:0000256" key="3">
    <source>
        <dbReference type="ARBA" id="ARBA00022553"/>
    </source>
</evidence>
<dbReference type="GO" id="GO:0005737">
    <property type="term" value="C:cytoplasm"/>
    <property type="evidence" value="ECO:0007669"/>
    <property type="project" value="TreeGrafter"/>
</dbReference>
<dbReference type="PANTHER" id="PTHR45527">
    <property type="entry name" value="NONRIBOSOMAL PEPTIDE SYNTHETASE"/>
    <property type="match status" value="1"/>
</dbReference>
<dbReference type="Gene3D" id="2.30.38.10">
    <property type="entry name" value="Luciferase, Domain 3"/>
    <property type="match status" value="1"/>
</dbReference>
<dbReference type="Gene3D" id="3.30.559.10">
    <property type="entry name" value="Chloramphenicol acetyltransferase-like domain"/>
    <property type="match status" value="1"/>
</dbReference>
<dbReference type="Pfam" id="PF00668">
    <property type="entry name" value="Condensation"/>
    <property type="match status" value="1"/>
</dbReference>
<dbReference type="InterPro" id="IPR006162">
    <property type="entry name" value="Ppantetheine_attach_site"/>
</dbReference>
<dbReference type="PROSITE" id="PS50075">
    <property type="entry name" value="CARRIER"/>
    <property type="match status" value="2"/>
</dbReference>
<dbReference type="PANTHER" id="PTHR45527:SF1">
    <property type="entry name" value="FATTY ACID SYNTHASE"/>
    <property type="match status" value="1"/>
</dbReference>
<dbReference type="PROSITE" id="PS00012">
    <property type="entry name" value="PHOSPHOPANTETHEINE"/>
    <property type="match status" value="1"/>
</dbReference>
<dbReference type="SUPFAM" id="SSF52777">
    <property type="entry name" value="CoA-dependent acyltransferases"/>
    <property type="match status" value="2"/>
</dbReference>
<dbReference type="Pfam" id="PF13193">
    <property type="entry name" value="AMP-binding_C"/>
    <property type="match status" value="2"/>
</dbReference>
<dbReference type="NCBIfam" id="TIGR01746">
    <property type="entry name" value="Thioester-redct"/>
    <property type="match status" value="1"/>
</dbReference>
<dbReference type="InterPro" id="IPR045851">
    <property type="entry name" value="AMP-bd_C_sf"/>
</dbReference>
<feature type="domain" description="Carrier" evidence="5">
    <location>
        <begin position="526"/>
        <end position="601"/>
    </location>
</feature>
<dbReference type="CDD" id="cd05235">
    <property type="entry name" value="SDR_e1"/>
    <property type="match status" value="1"/>
</dbReference>
<dbReference type="RefSeq" id="WP_019048390.1">
    <property type="nucleotide sequence ID" value="NZ_CP089227.1"/>
</dbReference>
<dbReference type="CDD" id="cd05930">
    <property type="entry name" value="A_NRPS"/>
    <property type="match status" value="1"/>
</dbReference>
<evidence type="ECO:0000256" key="1">
    <source>
        <dbReference type="ARBA" id="ARBA00001957"/>
    </source>
</evidence>
<feature type="domain" description="Carrier" evidence="5">
    <location>
        <begin position="1581"/>
        <end position="1656"/>
    </location>
</feature>
<evidence type="ECO:0000313" key="6">
    <source>
        <dbReference type="EMBL" id="BAO99074.1"/>
    </source>
</evidence>
<keyword evidence="2" id="KW-0596">Phosphopantetheine</keyword>
<dbReference type="GO" id="GO:0016874">
    <property type="term" value="F:ligase activity"/>
    <property type="evidence" value="ECO:0007669"/>
    <property type="project" value="UniProtKB-KW"/>
</dbReference>
<dbReference type="InterPro" id="IPR009081">
    <property type="entry name" value="PP-bd_ACP"/>
</dbReference>
<dbReference type="Gene3D" id="3.40.50.720">
    <property type="entry name" value="NAD(P)-binding Rossmann-like Domain"/>
    <property type="match status" value="1"/>
</dbReference>
<organism evidence="6">
    <name type="scientific">Nocardia asteroides</name>
    <dbReference type="NCBI Taxonomy" id="1824"/>
    <lineage>
        <taxon>Bacteria</taxon>
        <taxon>Bacillati</taxon>
        <taxon>Actinomycetota</taxon>
        <taxon>Actinomycetes</taxon>
        <taxon>Mycobacteriales</taxon>
        <taxon>Nocardiaceae</taxon>
        <taxon>Nocardia</taxon>
    </lineage>
</organism>
<dbReference type="SUPFAM" id="SSF56801">
    <property type="entry name" value="Acetyl-CoA synthetase-like"/>
    <property type="match status" value="2"/>
</dbReference>
<dbReference type="SMART" id="SM00823">
    <property type="entry name" value="PKS_PP"/>
    <property type="match status" value="2"/>
</dbReference>